<feature type="domain" description="Metallo-beta-lactamase" evidence="2">
    <location>
        <begin position="90"/>
        <end position="274"/>
    </location>
</feature>
<evidence type="ECO:0000259" key="2">
    <source>
        <dbReference type="SMART" id="SM00849"/>
    </source>
</evidence>
<dbReference type="InterPro" id="IPR050855">
    <property type="entry name" value="NDM-1-like"/>
</dbReference>
<gene>
    <name evidence="3" type="ORF">EV216_11371</name>
</gene>
<proteinExistence type="inferred from homology"/>
<dbReference type="InterPro" id="IPR001279">
    <property type="entry name" value="Metallo-B-lactamas"/>
</dbReference>
<sequence>MFEVIVTLCLAAAPGICRDILLPGHEAATEAACLAALERTPVAALPERVIAGGPVCVPVGEALGFDEVAPGVLVHVGAIAEADGENGGDMANLGIVIGTRSVAVIDTGSARWMGEAIWRAVRARTGLPVSHVILTHMHPDHVFGATVLAEAGAKVVGHEGLARALADRQENYLESLAARIGAGRLIGTAVAPVDVEVADATEIDLGGRVLEVRAWPAAHTGTDLTVLDRDSGVLFVGDLVFDKHLPTLDGSLRGWQVVLAELVTIPASGVVPGHGGPVLPWPDGAQDTARYLDVLAQDTHAAIGRGERLSDAVAGIAAEERDRWQLFDEHNARNATVAFTELEWE</sequence>
<dbReference type="Pfam" id="PF00753">
    <property type="entry name" value="Lactamase_B"/>
    <property type="match status" value="1"/>
</dbReference>
<reference evidence="3 4" key="1">
    <citation type="submission" date="2019-03" db="EMBL/GenBank/DDBJ databases">
        <title>Genomic Encyclopedia of Type Strains, Phase IV (KMG-IV): sequencing the most valuable type-strain genomes for metagenomic binning, comparative biology and taxonomic classification.</title>
        <authorList>
            <person name="Goeker M."/>
        </authorList>
    </citation>
    <scope>NUCLEOTIDE SEQUENCE [LARGE SCALE GENOMIC DNA]</scope>
    <source>
        <strain evidence="3 4">DSM 21153</strain>
    </source>
</reference>
<evidence type="ECO:0000256" key="1">
    <source>
        <dbReference type="ARBA" id="ARBA00005250"/>
    </source>
</evidence>
<dbReference type="PANTHER" id="PTHR42951:SF4">
    <property type="entry name" value="ACYL-COENZYME A THIOESTERASE MBLAC2"/>
    <property type="match status" value="1"/>
</dbReference>
<dbReference type="InterPro" id="IPR030829">
    <property type="entry name" value="SoxH-rel_PQQ_2"/>
</dbReference>
<keyword evidence="3" id="KW-0378">Hydrolase</keyword>
<dbReference type="NCBIfam" id="TIGR04559">
    <property type="entry name" value="SoxH_rel_PQQ_2"/>
    <property type="match status" value="1"/>
</dbReference>
<comment type="caution">
    <text evidence="3">The sequence shown here is derived from an EMBL/GenBank/DDBJ whole genome shotgun (WGS) entry which is preliminary data.</text>
</comment>
<dbReference type="EMBL" id="SLVM01000013">
    <property type="protein sequence ID" value="TCM83527.1"/>
    <property type="molecule type" value="Genomic_DNA"/>
</dbReference>
<organism evidence="3 4">
    <name type="scientific">Rhodovulum steppense</name>
    <dbReference type="NCBI Taxonomy" id="540251"/>
    <lineage>
        <taxon>Bacteria</taxon>
        <taxon>Pseudomonadati</taxon>
        <taxon>Pseudomonadota</taxon>
        <taxon>Alphaproteobacteria</taxon>
        <taxon>Rhodobacterales</taxon>
        <taxon>Paracoccaceae</taxon>
        <taxon>Rhodovulum</taxon>
    </lineage>
</organism>
<dbReference type="AlphaFoldDB" id="A0A4R1YTB2"/>
<dbReference type="GO" id="GO:0017001">
    <property type="term" value="P:antibiotic catabolic process"/>
    <property type="evidence" value="ECO:0007669"/>
    <property type="project" value="UniProtKB-ARBA"/>
</dbReference>
<keyword evidence="4" id="KW-1185">Reference proteome</keyword>
<evidence type="ECO:0000313" key="3">
    <source>
        <dbReference type="EMBL" id="TCM83527.1"/>
    </source>
</evidence>
<dbReference type="OrthoDB" id="420651at2"/>
<dbReference type="Gene3D" id="3.60.15.10">
    <property type="entry name" value="Ribonuclease Z/Hydroxyacylglutathione hydrolase-like"/>
    <property type="match status" value="1"/>
</dbReference>
<dbReference type="RefSeq" id="WP_132695207.1">
    <property type="nucleotide sequence ID" value="NZ_SLVM01000013.1"/>
</dbReference>
<evidence type="ECO:0000313" key="4">
    <source>
        <dbReference type="Proteomes" id="UP000295277"/>
    </source>
</evidence>
<accession>A0A4R1YTB2</accession>
<dbReference type="GO" id="GO:0016787">
    <property type="term" value="F:hydrolase activity"/>
    <property type="evidence" value="ECO:0007669"/>
    <property type="project" value="UniProtKB-KW"/>
</dbReference>
<dbReference type="Proteomes" id="UP000295277">
    <property type="component" value="Unassembled WGS sequence"/>
</dbReference>
<name>A0A4R1YTB2_9RHOB</name>
<comment type="similarity">
    <text evidence="1">Belongs to the metallo-beta-lactamase superfamily. Class-B beta-lactamase family.</text>
</comment>
<dbReference type="PANTHER" id="PTHR42951">
    <property type="entry name" value="METALLO-BETA-LACTAMASE DOMAIN-CONTAINING"/>
    <property type="match status" value="1"/>
</dbReference>
<dbReference type="SUPFAM" id="SSF56281">
    <property type="entry name" value="Metallo-hydrolase/oxidoreductase"/>
    <property type="match status" value="1"/>
</dbReference>
<protein>
    <submittedName>
        <fullName evidence="3">Quinoprotein relay system zinc metallohydrolase 2</fullName>
    </submittedName>
</protein>
<dbReference type="SMART" id="SM00849">
    <property type="entry name" value="Lactamase_B"/>
    <property type="match status" value="1"/>
</dbReference>
<dbReference type="CDD" id="cd16282">
    <property type="entry name" value="metallo-hydrolase-like_MBL-fold"/>
    <property type="match status" value="1"/>
</dbReference>
<dbReference type="InterPro" id="IPR036866">
    <property type="entry name" value="RibonucZ/Hydroxyglut_hydro"/>
</dbReference>